<dbReference type="AlphaFoldDB" id="A0A4R5V4B1"/>
<proteinExistence type="inferred from homology"/>
<evidence type="ECO:0000256" key="11">
    <source>
        <dbReference type="ARBA" id="ARBA00029766"/>
    </source>
</evidence>
<dbReference type="Gene3D" id="3.30.70.560">
    <property type="entry name" value="7,8-Dihydro-6-hydroxymethylpterin-pyrophosphokinase HPPK"/>
    <property type="match status" value="1"/>
</dbReference>
<dbReference type="RefSeq" id="WP_133359937.1">
    <property type="nucleotide sequence ID" value="NZ_SMUV01000066.1"/>
</dbReference>
<comment type="function">
    <text evidence="10">Catalyzes the transfer of pyrophosphate from adenosine triphosphate (ATP) to 6-hydroxymethyl-7,8-dihydropterin, an enzymatic step in folate biosynthesis pathway.</text>
</comment>
<evidence type="ECO:0000256" key="9">
    <source>
        <dbReference type="ARBA" id="ARBA00022909"/>
    </source>
</evidence>
<keyword evidence="5 14" id="KW-0808">Transferase</keyword>
<dbReference type="GO" id="GO:0046656">
    <property type="term" value="P:folic acid biosynthetic process"/>
    <property type="evidence" value="ECO:0007669"/>
    <property type="project" value="UniProtKB-KW"/>
</dbReference>
<dbReference type="GO" id="GO:0003848">
    <property type="term" value="F:2-amino-4-hydroxy-6-hydroxymethyldihydropteridine diphosphokinase activity"/>
    <property type="evidence" value="ECO:0007669"/>
    <property type="project" value="UniProtKB-EC"/>
</dbReference>
<dbReference type="InterPro" id="IPR035907">
    <property type="entry name" value="Hppk_sf"/>
</dbReference>
<dbReference type="EMBL" id="SMUV01000066">
    <property type="protein sequence ID" value="TDK46753.1"/>
    <property type="molecule type" value="Genomic_DNA"/>
</dbReference>
<dbReference type="Pfam" id="PF01288">
    <property type="entry name" value="HPPK"/>
    <property type="match status" value="1"/>
</dbReference>
<evidence type="ECO:0000256" key="5">
    <source>
        <dbReference type="ARBA" id="ARBA00022679"/>
    </source>
</evidence>
<evidence type="ECO:0000256" key="10">
    <source>
        <dbReference type="ARBA" id="ARBA00029409"/>
    </source>
</evidence>
<reference evidence="14 15" key="1">
    <citation type="submission" date="2019-03" db="EMBL/GenBank/DDBJ databases">
        <title>Ruegeria lutea sp. nov., a novel strain, isolated from marine sediment, the Masan Bay, South Korea.</title>
        <authorList>
            <person name="Kim J."/>
            <person name="Kim D.-Y."/>
            <person name="Lee S.-S."/>
        </authorList>
    </citation>
    <scope>NUCLEOTIDE SEQUENCE [LARGE SCALE GENOMIC DNA]</scope>
    <source>
        <strain evidence="14 15">318-1</strain>
    </source>
</reference>
<evidence type="ECO:0000256" key="1">
    <source>
        <dbReference type="ARBA" id="ARBA00005051"/>
    </source>
</evidence>
<keyword evidence="7 14" id="KW-0418">Kinase</keyword>
<evidence type="ECO:0000259" key="13">
    <source>
        <dbReference type="Pfam" id="PF01288"/>
    </source>
</evidence>
<dbReference type="Proteomes" id="UP000295301">
    <property type="component" value="Unassembled WGS sequence"/>
</dbReference>
<dbReference type="PANTHER" id="PTHR43071:SF1">
    <property type="entry name" value="2-AMINO-4-HYDROXY-6-HYDROXYMETHYLDIHYDROPTERIDINE PYROPHOSPHOKINASE"/>
    <property type="match status" value="1"/>
</dbReference>
<feature type="domain" description="7,8-dihydro-6-hydroxymethylpterin-pyrophosphokinase" evidence="13">
    <location>
        <begin position="10"/>
        <end position="160"/>
    </location>
</feature>
<keyword evidence="9" id="KW-0289">Folate biosynthesis</keyword>
<dbReference type="CDD" id="cd00483">
    <property type="entry name" value="HPPK"/>
    <property type="match status" value="1"/>
</dbReference>
<evidence type="ECO:0000256" key="7">
    <source>
        <dbReference type="ARBA" id="ARBA00022777"/>
    </source>
</evidence>
<dbReference type="NCBIfam" id="TIGR01498">
    <property type="entry name" value="folK"/>
    <property type="match status" value="1"/>
</dbReference>
<keyword evidence="8" id="KW-0067">ATP-binding</keyword>
<name>A0A4R5V4B1_9RHOB</name>
<dbReference type="InterPro" id="IPR000550">
    <property type="entry name" value="Hppk"/>
</dbReference>
<dbReference type="UniPathway" id="UPA00077">
    <property type="reaction ID" value="UER00155"/>
</dbReference>
<comment type="similarity">
    <text evidence="2">Belongs to the HPPK family.</text>
</comment>
<dbReference type="PANTHER" id="PTHR43071">
    <property type="entry name" value="2-AMINO-4-HYDROXY-6-HYDROXYMETHYLDIHYDROPTERIDINE PYROPHOSPHOKINASE"/>
    <property type="match status" value="1"/>
</dbReference>
<keyword evidence="15" id="KW-1185">Reference proteome</keyword>
<evidence type="ECO:0000313" key="14">
    <source>
        <dbReference type="EMBL" id="TDK46753.1"/>
    </source>
</evidence>
<evidence type="ECO:0000313" key="15">
    <source>
        <dbReference type="Proteomes" id="UP000295301"/>
    </source>
</evidence>
<evidence type="ECO:0000256" key="8">
    <source>
        <dbReference type="ARBA" id="ARBA00022840"/>
    </source>
</evidence>
<gene>
    <name evidence="14" type="primary">folK</name>
    <name evidence="14" type="ORF">E1832_11670</name>
</gene>
<dbReference type="GO" id="GO:0005524">
    <property type="term" value="F:ATP binding"/>
    <property type="evidence" value="ECO:0007669"/>
    <property type="project" value="UniProtKB-KW"/>
</dbReference>
<dbReference type="OrthoDB" id="9808041at2"/>
<evidence type="ECO:0000256" key="12">
    <source>
        <dbReference type="ARBA" id="ARBA00033413"/>
    </source>
</evidence>
<keyword evidence="6" id="KW-0547">Nucleotide-binding</keyword>
<evidence type="ECO:0000256" key="3">
    <source>
        <dbReference type="ARBA" id="ARBA00013253"/>
    </source>
</evidence>
<evidence type="ECO:0000256" key="2">
    <source>
        <dbReference type="ARBA" id="ARBA00005810"/>
    </source>
</evidence>
<sequence length="189" mass="20470">MTGFRSNALIALGANLPSRAGSPQRTLVAAVAAMPPRGLAIRAVSRFFVTPCFPPGAGPDYVNAVVGVETDLDAVDCLAALHTIEAAFDRERQQRWGMRTLDLDLLAMDAAVAPDPATQTRWRDLPAEEQRRATPDRLILPHPRLQDRGFVLVPLADIAPGWRHPLLGRTVHDLLAALPAAEVAQIRPI</sequence>
<accession>A0A4R5V4B1</accession>
<dbReference type="GO" id="GO:0046654">
    <property type="term" value="P:tetrahydrofolate biosynthetic process"/>
    <property type="evidence" value="ECO:0007669"/>
    <property type="project" value="UniProtKB-UniPathway"/>
</dbReference>
<comment type="caution">
    <text evidence="14">The sequence shown here is derived from an EMBL/GenBank/DDBJ whole genome shotgun (WGS) entry which is preliminary data.</text>
</comment>
<organism evidence="14 15">
    <name type="scientific">Antarcticimicrobium luteum</name>
    <dbReference type="NCBI Taxonomy" id="2547397"/>
    <lineage>
        <taxon>Bacteria</taxon>
        <taxon>Pseudomonadati</taxon>
        <taxon>Pseudomonadota</taxon>
        <taxon>Alphaproteobacteria</taxon>
        <taxon>Rhodobacterales</taxon>
        <taxon>Paracoccaceae</taxon>
        <taxon>Antarcticimicrobium</taxon>
    </lineage>
</organism>
<evidence type="ECO:0000256" key="6">
    <source>
        <dbReference type="ARBA" id="ARBA00022741"/>
    </source>
</evidence>
<dbReference type="GO" id="GO:0016301">
    <property type="term" value="F:kinase activity"/>
    <property type="evidence" value="ECO:0007669"/>
    <property type="project" value="UniProtKB-KW"/>
</dbReference>
<comment type="pathway">
    <text evidence="1">Cofactor biosynthesis; tetrahydrofolate biosynthesis; 2-amino-4-hydroxy-6-hydroxymethyl-7,8-dihydropteridine diphosphate from 7,8-dihydroneopterin triphosphate: step 4/4.</text>
</comment>
<dbReference type="EC" id="2.7.6.3" evidence="3"/>
<protein>
    <recommendedName>
        <fullName evidence="4">2-amino-4-hydroxy-6-hydroxymethyldihydropteridine pyrophosphokinase</fullName>
        <ecNumber evidence="3">2.7.6.3</ecNumber>
    </recommendedName>
    <alternativeName>
        <fullName evidence="11">6-hydroxymethyl-7,8-dihydropterin pyrophosphokinase</fullName>
    </alternativeName>
    <alternativeName>
        <fullName evidence="12">7,8-dihydro-6-hydroxymethylpterin-pyrophosphokinase</fullName>
    </alternativeName>
</protein>
<dbReference type="SUPFAM" id="SSF55083">
    <property type="entry name" value="6-hydroxymethyl-7,8-dihydropterin pyrophosphokinase, HPPK"/>
    <property type="match status" value="1"/>
</dbReference>
<evidence type="ECO:0000256" key="4">
    <source>
        <dbReference type="ARBA" id="ARBA00016218"/>
    </source>
</evidence>